<organism evidence="4 5">
    <name type="scientific">Paraburkholderia antibiotica</name>
    <dbReference type="NCBI Taxonomy" id="2728839"/>
    <lineage>
        <taxon>Bacteria</taxon>
        <taxon>Pseudomonadati</taxon>
        <taxon>Pseudomonadota</taxon>
        <taxon>Betaproteobacteria</taxon>
        <taxon>Burkholderiales</taxon>
        <taxon>Burkholderiaceae</taxon>
        <taxon>Paraburkholderia</taxon>
    </lineage>
</organism>
<gene>
    <name evidence="4" type="ORF">HHL14_25600</name>
</gene>
<reference evidence="4 5" key="1">
    <citation type="submission" date="2020-04" db="EMBL/GenBank/DDBJ databases">
        <title>Paraburkholderia sp. G-4-1-8 isolated from soil.</title>
        <authorList>
            <person name="Dahal R.H."/>
        </authorList>
    </citation>
    <scope>NUCLEOTIDE SEQUENCE [LARGE SCALE GENOMIC DNA]</scope>
    <source>
        <strain evidence="4 5">G-4-1-8</strain>
    </source>
</reference>
<dbReference type="InterPro" id="IPR017850">
    <property type="entry name" value="Alkaline_phosphatase_core_sf"/>
</dbReference>
<dbReference type="Pfam" id="PF00884">
    <property type="entry name" value="Sulfatase"/>
    <property type="match status" value="1"/>
</dbReference>
<dbReference type="GO" id="GO:0046872">
    <property type="term" value="F:metal ion binding"/>
    <property type="evidence" value="ECO:0007669"/>
    <property type="project" value="UniProtKB-KW"/>
</dbReference>
<dbReference type="InterPro" id="IPR000917">
    <property type="entry name" value="Sulfatase_N"/>
</dbReference>
<sequence length="529" mass="60058">MPAQSKRPNFLLIMTDQQRADHLGADGNPIVRTPNLDQLASGGWRADRMYVATPVCMPNRASILTGRYPSAHGARHNGIALSTDATTFVDMLRVTGYSTALVGKAHFQNMTNLPPSWPVRAEDRLVREAFRAPAGRYDQELKEKWLADDAFELDYPFYGFETVDLVDDHSDEVHGHYLRWLRSNHPQVAQLAGRQQAVPTPEYELSRFGQAWRTRVPEELYPTAYIADRACAKLRAFSSSDRPFFLQVSFPDPHHPFTPPGRYWNMYMPDDVSLPASFHHPEPMPPHLRWLLDRRANGKDAKHTPALFACSEREAREAIALNYGSITNIDDRVGQIMDTLEDAKLLDNTVVIFTSDHGDYLGDHRLMLKGPIHYQGLIRVPFIWKDPAGVAGARSSDALFSSIDIAPTILDRAGVTRFNGMQGECMLPVMLGRKESVRENLLLEEENQRVILGFQGRTRCRTLMNRRYRLTIYDGVQWGELYDLQEDPLEFRNCWDDSAYAGTRAAMMESLTRSMLYHVDTSPYPSALA</sequence>
<dbReference type="Gene3D" id="3.40.720.10">
    <property type="entry name" value="Alkaline Phosphatase, subunit A"/>
    <property type="match status" value="1"/>
</dbReference>
<evidence type="ECO:0000259" key="3">
    <source>
        <dbReference type="Pfam" id="PF00884"/>
    </source>
</evidence>
<dbReference type="EMBL" id="JABBFZ010000019">
    <property type="protein sequence ID" value="NML34192.1"/>
    <property type="molecule type" value="Genomic_DNA"/>
</dbReference>
<protein>
    <submittedName>
        <fullName evidence="4">Sulfatase-like hydrolase/transferase</fullName>
    </submittedName>
</protein>
<proteinExistence type="predicted"/>
<evidence type="ECO:0000313" key="5">
    <source>
        <dbReference type="Proteomes" id="UP000583127"/>
    </source>
</evidence>
<evidence type="ECO:0000313" key="4">
    <source>
        <dbReference type="EMBL" id="NML34192.1"/>
    </source>
</evidence>
<dbReference type="PANTHER" id="PTHR45953">
    <property type="entry name" value="IDURONATE 2-SULFATASE"/>
    <property type="match status" value="1"/>
</dbReference>
<keyword evidence="1" id="KW-0479">Metal-binding</keyword>
<name>A0A7Y0A0F4_9BURK</name>
<feature type="domain" description="Sulfatase N-terminal" evidence="3">
    <location>
        <begin position="8"/>
        <end position="415"/>
    </location>
</feature>
<dbReference type="Proteomes" id="UP000583127">
    <property type="component" value="Unassembled WGS sequence"/>
</dbReference>
<dbReference type="GO" id="GO:0005737">
    <property type="term" value="C:cytoplasm"/>
    <property type="evidence" value="ECO:0007669"/>
    <property type="project" value="TreeGrafter"/>
</dbReference>
<dbReference type="PANTHER" id="PTHR45953:SF1">
    <property type="entry name" value="IDURONATE 2-SULFATASE"/>
    <property type="match status" value="1"/>
</dbReference>
<comment type="caution">
    <text evidence="4">The sequence shown here is derived from an EMBL/GenBank/DDBJ whole genome shotgun (WGS) entry which is preliminary data.</text>
</comment>
<evidence type="ECO:0000256" key="1">
    <source>
        <dbReference type="ARBA" id="ARBA00022723"/>
    </source>
</evidence>
<accession>A0A7Y0A0F4</accession>
<keyword evidence="2 4" id="KW-0378">Hydrolase</keyword>
<dbReference type="AlphaFoldDB" id="A0A7Y0A0F4"/>
<evidence type="ECO:0000256" key="2">
    <source>
        <dbReference type="ARBA" id="ARBA00022801"/>
    </source>
</evidence>
<dbReference type="SUPFAM" id="SSF53649">
    <property type="entry name" value="Alkaline phosphatase-like"/>
    <property type="match status" value="1"/>
</dbReference>
<dbReference type="GO" id="GO:0016740">
    <property type="term" value="F:transferase activity"/>
    <property type="evidence" value="ECO:0007669"/>
    <property type="project" value="UniProtKB-KW"/>
</dbReference>
<dbReference type="GO" id="GO:0008484">
    <property type="term" value="F:sulfuric ester hydrolase activity"/>
    <property type="evidence" value="ECO:0007669"/>
    <property type="project" value="TreeGrafter"/>
</dbReference>
<keyword evidence="5" id="KW-1185">Reference proteome</keyword>
<keyword evidence="4" id="KW-0808">Transferase</keyword>